<dbReference type="InterPro" id="IPR035986">
    <property type="entry name" value="PKD_dom_sf"/>
</dbReference>
<feature type="domain" description="PKD" evidence="2">
    <location>
        <begin position="163"/>
        <end position="249"/>
    </location>
</feature>
<dbReference type="InterPro" id="IPR006311">
    <property type="entry name" value="TAT_signal"/>
</dbReference>
<dbReference type="RefSeq" id="WP_310925954.1">
    <property type="nucleotide sequence ID" value="NZ_JAMQOP010000005.1"/>
</dbReference>
<evidence type="ECO:0000313" key="3">
    <source>
        <dbReference type="EMBL" id="MDS0301030.1"/>
    </source>
</evidence>
<reference evidence="3 4" key="1">
    <citation type="submission" date="2022-06" db="EMBL/GenBank/DDBJ databases">
        <title>Halogeometricum sp. a new haloarchaeum isolate from saline soil.</title>
        <authorList>
            <person name="Strakova D."/>
            <person name="Galisteo C."/>
            <person name="Sanchez-Porro C."/>
            <person name="Ventosa A."/>
        </authorList>
    </citation>
    <scope>NUCLEOTIDE SEQUENCE [LARGE SCALE GENOMIC DNA]</scope>
    <source>
        <strain evidence="3 4">S1BR25-6</strain>
    </source>
</reference>
<gene>
    <name evidence="3" type="ORF">NDI76_20010</name>
</gene>
<proteinExistence type="predicted"/>
<dbReference type="SUPFAM" id="SSF49899">
    <property type="entry name" value="Concanavalin A-like lectins/glucanases"/>
    <property type="match status" value="1"/>
</dbReference>
<dbReference type="InterPro" id="IPR000601">
    <property type="entry name" value="PKD_dom"/>
</dbReference>
<dbReference type="Proteomes" id="UP001257060">
    <property type="component" value="Unassembled WGS sequence"/>
</dbReference>
<keyword evidence="4" id="KW-1185">Reference proteome</keyword>
<dbReference type="EMBL" id="JAMQOP010000005">
    <property type="protein sequence ID" value="MDS0301030.1"/>
    <property type="molecule type" value="Genomic_DNA"/>
</dbReference>
<evidence type="ECO:0000313" key="4">
    <source>
        <dbReference type="Proteomes" id="UP001257060"/>
    </source>
</evidence>
<evidence type="ECO:0000256" key="1">
    <source>
        <dbReference type="SAM" id="MobiDB-lite"/>
    </source>
</evidence>
<dbReference type="Gene3D" id="2.60.40.10">
    <property type="entry name" value="Immunoglobulins"/>
    <property type="match status" value="1"/>
</dbReference>
<dbReference type="SMART" id="SM00089">
    <property type="entry name" value="PKD"/>
    <property type="match status" value="1"/>
</dbReference>
<organism evidence="3 4">
    <name type="scientific">Halogeometricum salsisoli</name>
    <dbReference type="NCBI Taxonomy" id="2950536"/>
    <lineage>
        <taxon>Archaea</taxon>
        <taxon>Methanobacteriati</taxon>
        <taxon>Methanobacteriota</taxon>
        <taxon>Stenosarchaea group</taxon>
        <taxon>Halobacteria</taxon>
        <taxon>Halobacteriales</taxon>
        <taxon>Haloferacaceae</taxon>
        <taxon>Halogeometricum</taxon>
    </lineage>
</organism>
<comment type="caution">
    <text evidence="3">The sequence shown here is derived from an EMBL/GenBank/DDBJ whole genome shotgun (WGS) entry which is preliminary data.</text>
</comment>
<sequence length="493" mass="53195">MLDKPHSGIFGSQKWNAESVRLSKRALLKATGAFALASAALSVPVSAATAIDVRYGGCKSVKISNVTGTDVVTVDISYVDENGDGRGPVPIPATPSSEDPSRYPHPVDGPLTVRYLENQDTTFVRIDGGRNTAIRQITANDSAGDTVTTVQNPKSDCIQNSAPTAQFTASSATPILYEEVTFDASESGDSDGEIVLYEWDFDSDGTVDHVSSLPSDAVYTYQSIGMKDVTLTVMDDLGGTGSVTNSISVGLPQNGLRLWLRADEGVVESGGDVSMWQDQSGNHYDFTTADETERPALVSNAVNGRAALRFDGTGDRLQNESTLGIPNDSGRTFFVVCKYDQAVLDQGKRSPVLMQGLTGSSTNHYGFEGNSYRETDNRNYVYLVGSSYRTSVELDATYNVHTLRTTTFPAWEDIASTTTYYVNGVDSGSLSEITYNHVDFNGDTSTLGSFAHRAESGYSSHHGDIAEVLAYDEALSDDERRVVEQYLSEKYGL</sequence>
<dbReference type="PROSITE" id="PS50093">
    <property type="entry name" value="PKD"/>
    <property type="match status" value="1"/>
</dbReference>
<dbReference type="Pfam" id="PF18911">
    <property type="entry name" value="PKD_4"/>
    <property type="match status" value="1"/>
</dbReference>
<dbReference type="InterPro" id="IPR013320">
    <property type="entry name" value="ConA-like_dom_sf"/>
</dbReference>
<dbReference type="PROSITE" id="PS51318">
    <property type="entry name" value="TAT"/>
    <property type="match status" value="1"/>
</dbReference>
<protein>
    <submittedName>
        <fullName evidence="3">PKD domain-containing protein</fullName>
    </submittedName>
</protein>
<dbReference type="CDD" id="cd00146">
    <property type="entry name" value="PKD"/>
    <property type="match status" value="1"/>
</dbReference>
<feature type="region of interest" description="Disordered" evidence="1">
    <location>
        <begin position="82"/>
        <end position="104"/>
    </location>
</feature>
<dbReference type="InterPro" id="IPR022409">
    <property type="entry name" value="PKD/Chitinase_dom"/>
</dbReference>
<name>A0ABU2GJN7_9EURY</name>
<dbReference type="InterPro" id="IPR013783">
    <property type="entry name" value="Ig-like_fold"/>
</dbReference>
<evidence type="ECO:0000259" key="2">
    <source>
        <dbReference type="PROSITE" id="PS50093"/>
    </source>
</evidence>
<dbReference type="SUPFAM" id="SSF49299">
    <property type="entry name" value="PKD domain"/>
    <property type="match status" value="1"/>
</dbReference>
<accession>A0ABU2GJN7</accession>
<dbReference type="Gene3D" id="2.60.120.200">
    <property type="match status" value="1"/>
</dbReference>